<feature type="compositionally biased region" description="Low complexity" evidence="2">
    <location>
        <begin position="4015"/>
        <end position="4029"/>
    </location>
</feature>
<name>A0AAD3D9I0_9STRA</name>
<sequence length="4276" mass="478258">MFSTLFVLGSLGKAASKVDVDPVGETFLDAAGNLASFDDALNPEAPFHVDRENEFPKVPPHEEVFANREDEEEFMLPLFDEDEKDRRSSGSRLLSMFNLADEKRQLSATSAAIGTFHPLECNQNLNSATCTDLTLTDLTSVGSSLLTIPCGQCRTWRVPGDDVTISGGINVIGKLKFPNNWKVTIRTKFVIVQGELKIKADRDIAPINEAVVFNITGTSDVMFTNFMTENPNKNVCPNGSCNLGPKPFFVAGGKLNIDAFPDNTCKTHTPIKNVLRTVPVKDSSDFPKYEEFPNTCPQSGTTLLSYTFDDGNVGNWTGGWGAYVEVSDGALKVTNRQRNETGPMLDITKLNPQLCLKPDRDYLFSVRLKIDSPEGKVGEYTRCSKSWRLCPRLNIHAGRPGMGERYTELRRISSNAPPKYGEWYQFTATIKFREDHLWTNTTYTVLELVDTEAGADLSMKDFEISLPSEDTYLNPSDVCSELIGNGDAETNGYNPYPFYPISWGGYIQVRSDANNSNKYFHYSDRKGRWDGIQTRLDPRCMDKGVEYEVSARIRLHTLSQQRGYMHVRVEPNEGSAYHRSLVQCPFQTYSDGFVLCTGIFTVDHKLADSKKVEFRFEINDSNELFSIDYDDISIKRKRGFINRLVVSNDDTVCWGEGAEVQVGTSVFFSESQSVLPNSFTSDILNIQTNGGDRVLELKDIPTLPITTQQDSILLAAQVALVSRNVKIGGDVDELENRKGAYLQVLHTTNQDQLISGVEFEHMGRRGEEDKFPIQIQYSGSLPGTLISKNSIHDSQQRCIVIDGTANITLSDNVAANNYGHCIFVGHNASDNTISGNYVSHSRNIHHKEDIPGESDNQASGIVNVNGPNDYISNIAVGNQGDGFRFSNDWRLRVENNTYVSGNMRRIPMGRFSGNVAGGNLELGMRFDNHEQDEAISIDNVISFYNRYHGFYMYNARFATLRNSNLIGNGYGVEMRWSDDVSVSDTVIRGLSQEMEELSRRPYFSSPCKSRWPYPMGYRMQSQIHRSDFSNDGKNNRGMSMSNVDFYDFGHSDEWQYFNLEEKYHCSHSTSIGINTSDKRDNHHFNYVSSFKDVTFDGPNTIDLQTANANEDGVHDVVVVDPDGGSDPAKQSSSASVFVSDKEHLTAFASDCTSYSALGMAYCPNTCYRGVTVFANQIETSEFDLKVTRASDSKFGEERVTYAASYYPYDGPEDIKKYRTEDNERKFHIALPQGSYKFEFVDVDEVVWPGSAYEIWEGIPECDGYANGTDVTLVEPPLSENECNELIKNSDMGQGPLFWGHRNGGVIALANGGVDNSPALKNVNRTSFYDGIGQTLDVRCFRDNVNEFYEISVMFKSINETTGLQHVCDAYSGNNLVECPILTLKNGFHPDFETKDKWDWNHDHHGKTVQPIDPTGFNMIHGVFQVNERISQTRRAWIYIEYVHKTLDIIVDDFSVSKMEAACTGNFIRNGKFNSGNTKFWQNYGTVKYNIVSIGDNNVIEFKEKDRTDHGLVQYLYADRNCFKKGDRFLVQAKFRIINSSGRHVRCTTGTGSSDLSRCGRMYLRTDSSEVGHSGEEISTGISISEGLYDGWDRYAGIYTVSEKAEGHSSMYLRFLDTHVDAVVQIDDVKMTPLSRFCNNMLQNGSFEAGDSSYWRQWSGASTFTIVPGGANDEYALRFVTSDRGTFFWQELDARCFEEGQVFEITAQFKLLNATDQTTMTCDTAERNYWDNDHCPLIYMRGEDCTIDDQTGQRIEEYLWNESQEPWNKDSFNKFTFDFSVNAALSTCERVRVGLGLYSINDQVLLIDDVSFGHKTTLSPTATPTFNPTKSIPAPPTAAPVAITESPTTSVSAICPPVDTSVQLQHESVKIQVASADSVCTVTKVTIVGGEVIKTIPMARSYAGGKWERAAGEIASRFIPSDMLCYNNDSYCQIDLPPLSSGEEYRLSSFTHSLDTKGEMARFLETSTFGVTSSELTDLTNSANSNGNLNAIAAWFSQQVDKSVTSLTSHRKYWRERVGERIPSASQIGSPNHPCDANSKWRKFSFVRNDMMWRAPKDLQVKGNGPFDLYLDNVFRTRVADFWKDRQDYTFDPDFVYDICRETDERVDGRFWFRLENGTCVEAENPQVNLDGAENLSNYIINLNAGDLAVTDTYISNEEILIHSNAITSNICNSIPDVPEEFGGKPVFGKVNDGTWLIFDSRIVLDKNTPNSPIPDGGKTKKIASGGRALCSNVARNFLNEDSCKLSSNACRPTSADSAKRVTLDNTTIRELNYLVTGRYVYQIKGVNVIDQTEKNSDFPTSLPHPCTPGMRSRWEKIDVCNATEILSGTNDTLHYLLQNSGDDNPYITDIYFPEAGRTCNSTDTNPVIEIEVYNQEDGSLTCYKRVHDDYMSVYDMTYWLDKHPGMAEPIMKWAENNGTTLIFPNESPTRPHNMLRWEQNKLKFSYVGRFGDDIRIRDFPNEFRTENVTSYYDPPDDNDNGILVCGSHGEIDNDQGLKFVYGLRDDYSTGFYSSGEDKMNVWYQLTLSAPDQMRQRIAWSLAQILVVVTEAVSDGFNYAEWFLYYYDIFVRNAFGNYRDILKEISFSPIMAENLSFLRSKSSAYLWEKDNVKTQADENFAREIMQLFSMGINKLNLDGTPFLNENGNMVLAYTNDDIESFARAWTGFDLQPRRSNIEGRDNRLDPMKIEPLWRDRFPKSDSTGGYIGDRYVKCEDIPAKAFLKKNAKFRFLGSSPLPQLVTDPNGFATMSNIERIVLDNNSLLRQKLCNADSQGKCRYENTVVLDSSISTCNSSPECGVDHIRVVQVADGAFYEYVQQPCVQTSFYKDPKKISPRDSRDRIGVLCANPKLPEAAEACCQQFKINGLRYSKYDGERVLFDEANERCTNVSRELCDFYRVDGDRTKNSLYFWTSDSCSLHVKIRKDGYLTIVHRTVDSANTVRHLQESNENYFRVQWTTRQNSWPKSSNNCGNVCDVVDGDKCLCNVRVIEGQALKSAPQSTSDLDSLHVGALDPTIYDAGSYTVSSSQGITTYAKNGVIDMDTVFEYTNDKGRHYFLKNVIETVMVRGTSNENTGSAFRNPPQFMSFTPSETNLRDAEFETDAVLDHYFYHDNTAPFLALRFIQRLASSNPSPRYVESVASSFRSGSFTVGSYTFGSGKYGDLEAFFAAIYLDREARTVVLDADPSQGQLREPILKVLAVMRSMSYNSDSPVLRMSGMVNKIGQTSHSFGSVFSFFLPEFKPSGVVGDATLSSPEATLLDMPKMVGLLNGLHSLVNYGLTRDYGGFGTRGYRSNNLPAPEGTLEYGISPSTPFTAESFEGPSLVGGLDNKWLGRDNWKFWGGVIQDPTDSSNHVFRPAFDWHARFYSPVIPRSSGNVVKLRYYAASPSRGFAGYTDADTDLRLINRVTSLENLGWSSADRNRWIYCQFEIPSTVSSFRILLGERSNDPSYDIYFDDIVLTTGSGTSCGISAHSKPNPVGQLNYSESVVEELSYLLTGGRLNAEHKQIIVDAYNKAGSADDGLKMAQKLIFTTSEFHSTSIVKPLDTPRPDVTFPEATGKPYRAVVFMMFSGGCDSFNMLTPYTCTRGKDLYQEYVDVRQQVALGRQDLLNIPAAENQICEEFGIHSALPSVRDLYMDEDLIFFANTGVMSRPVNKQNYRTLEQTQLFAHNHQQRESKRVDPYDTNSGTGILGRISDTLIELGHNVGSFSVDRYSVALVGAPGKSSSPMIVNRNGVPDVYLGDVEEYLPKLHNQTKPESPFFGEMWSDNLMTSLGNNEVLRSELEGVTLDTQFGTSYLARQFETVAKLIKTRSSRGADTDTFYVETGGFDTHSMIETNLNNRFIGVNEGIRDFTAALKELGVWENTVVVQTSDFARTLNPNGGDGTDHAWGGNYMVFGGSVKGKKILGEYPDNLTDDGPLTLGRGRMIPSTPWDAVFSGVASWAGVPNNKLDYVLPNRKNFPEFSFGVDDMFGNVPPPGPTTQPSPAPVTPDPTSAPTKERVPTSTPSKAPVPAPSSRPSAKPSASPSKAPIVGTFSPTKSVAPSSAPVVIEFDNICFDDPDYLFQENDSRPCSWAEQNLEARCAKADTAKNGRFVFEFCRKTCNRCPCKNNEWMFKGDASKNCDWVGGKPFTDVQNAETTCIEGLTLGDATKINEGCKRCGKDGASEHCKSSCGLECNEDDETWLSTKTKGSCGWFGKKPDDRCELDQEAKTKCPRACNTGDGENDKTWISDIAGDGVIKGCAWAAKNPVNRCPKDQKFFYFCPISCPQQYRAKVEG</sequence>
<dbReference type="NCBIfam" id="TIGR03804">
    <property type="entry name" value="para_beta_helix"/>
    <property type="match status" value="1"/>
</dbReference>
<dbReference type="Pfam" id="PF07394">
    <property type="entry name" value="DUF1501"/>
    <property type="match status" value="1"/>
</dbReference>
<dbReference type="PANTHER" id="PTHR43737:SF1">
    <property type="entry name" value="DUF1501 DOMAIN-CONTAINING PROTEIN"/>
    <property type="match status" value="1"/>
</dbReference>
<protein>
    <submittedName>
        <fullName evidence="5">Uncharacterized protein</fullName>
    </submittedName>
</protein>
<dbReference type="InterPro" id="IPR022441">
    <property type="entry name" value="Para_beta_helix_rpt-2"/>
</dbReference>
<dbReference type="SUPFAM" id="SSF53649">
    <property type="entry name" value="Alkaline phosphatase-like"/>
    <property type="match status" value="1"/>
</dbReference>
<accession>A0AAD3D9I0</accession>
<comment type="caution">
    <text evidence="5">The sequence shown here is derived from an EMBL/GenBank/DDBJ whole genome shotgun (WGS) entry which is preliminary data.</text>
</comment>
<dbReference type="Pfam" id="PF02018">
    <property type="entry name" value="CBM_4_9"/>
    <property type="match status" value="1"/>
</dbReference>
<dbReference type="InterPro" id="IPR012334">
    <property type="entry name" value="Pectin_lyas_fold"/>
</dbReference>
<dbReference type="Gene3D" id="2.160.20.10">
    <property type="entry name" value="Single-stranded right-handed beta-helix, Pectin lyase-like"/>
    <property type="match status" value="1"/>
</dbReference>
<keyword evidence="6" id="KW-1185">Reference proteome</keyword>
<dbReference type="SUPFAM" id="SSF51126">
    <property type="entry name" value="Pectin lyase-like"/>
    <property type="match status" value="1"/>
</dbReference>
<evidence type="ECO:0000259" key="4">
    <source>
        <dbReference type="Pfam" id="PF24606"/>
    </source>
</evidence>
<feature type="compositionally biased region" description="Pro residues" evidence="2">
    <location>
        <begin position="3973"/>
        <end position="3989"/>
    </location>
</feature>
<reference evidence="5 6" key="1">
    <citation type="journal article" date="2021" name="Sci. Rep.">
        <title>The genome of the diatom Chaetoceros tenuissimus carries an ancient integrated fragment of an extant virus.</title>
        <authorList>
            <person name="Hongo Y."/>
            <person name="Kimura K."/>
            <person name="Takaki Y."/>
            <person name="Yoshida Y."/>
            <person name="Baba S."/>
            <person name="Kobayashi G."/>
            <person name="Nagasaki K."/>
            <person name="Hano T."/>
            <person name="Tomaru Y."/>
        </authorList>
    </citation>
    <scope>NUCLEOTIDE SEQUENCE [LARGE SCALE GENOMIC DNA]</scope>
    <source>
        <strain evidence="5 6">NIES-3715</strain>
    </source>
</reference>
<dbReference type="SUPFAM" id="SSF49785">
    <property type="entry name" value="Galactose-binding domain-like"/>
    <property type="match status" value="2"/>
</dbReference>
<dbReference type="PANTHER" id="PTHR43737">
    <property type="entry name" value="BLL7424 PROTEIN"/>
    <property type="match status" value="1"/>
</dbReference>
<evidence type="ECO:0000259" key="3">
    <source>
        <dbReference type="Pfam" id="PF02018"/>
    </source>
</evidence>
<dbReference type="InterPro" id="IPR010869">
    <property type="entry name" value="DUF1501"/>
</dbReference>
<dbReference type="Pfam" id="PF24606">
    <property type="entry name" value="CEMIP_beta-hel"/>
    <property type="match status" value="1"/>
</dbReference>
<dbReference type="Proteomes" id="UP001054902">
    <property type="component" value="Unassembled WGS sequence"/>
</dbReference>
<evidence type="ECO:0000256" key="1">
    <source>
        <dbReference type="ARBA" id="ARBA00022801"/>
    </source>
</evidence>
<feature type="region of interest" description="Disordered" evidence="2">
    <location>
        <begin position="3970"/>
        <end position="4030"/>
    </location>
</feature>
<dbReference type="InterPro" id="IPR008979">
    <property type="entry name" value="Galactose-bd-like_sf"/>
</dbReference>
<dbReference type="InterPro" id="IPR055401">
    <property type="entry name" value="CEMIP_beta-hel_dom"/>
</dbReference>
<dbReference type="Gene3D" id="2.60.120.260">
    <property type="entry name" value="Galactose-binding domain-like"/>
    <property type="match status" value="5"/>
</dbReference>
<evidence type="ECO:0000313" key="6">
    <source>
        <dbReference type="Proteomes" id="UP001054902"/>
    </source>
</evidence>
<dbReference type="EMBL" id="BLLK01000069">
    <property type="protein sequence ID" value="GFH59917.1"/>
    <property type="molecule type" value="Genomic_DNA"/>
</dbReference>
<dbReference type="InterPro" id="IPR003305">
    <property type="entry name" value="CenC_carb-bd"/>
</dbReference>
<dbReference type="SMART" id="SM00710">
    <property type="entry name" value="PbH1"/>
    <property type="match status" value="5"/>
</dbReference>
<organism evidence="5 6">
    <name type="scientific">Chaetoceros tenuissimus</name>
    <dbReference type="NCBI Taxonomy" id="426638"/>
    <lineage>
        <taxon>Eukaryota</taxon>
        <taxon>Sar</taxon>
        <taxon>Stramenopiles</taxon>
        <taxon>Ochrophyta</taxon>
        <taxon>Bacillariophyta</taxon>
        <taxon>Coscinodiscophyceae</taxon>
        <taxon>Chaetocerotophycidae</taxon>
        <taxon>Chaetocerotales</taxon>
        <taxon>Chaetocerotaceae</taxon>
        <taxon>Chaetoceros</taxon>
    </lineage>
</organism>
<keyword evidence="1" id="KW-0378">Hydrolase</keyword>
<proteinExistence type="predicted"/>
<dbReference type="InterPro" id="IPR017850">
    <property type="entry name" value="Alkaline_phosphatase_core_sf"/>
</dbReference>
<feature type="domain" description="CEMIP beta-helix" evidence="4">
    <location>
        <begin position="739"/>
        <end position="924"/>
    </location>
</feature>
<evidence type="ECO:0000256" key="2">
    <source>
        <dbReference type="SAM" id="MobiDB-lite"/>
    </source>
</evidence>
<feature type="domain" description="CBM-cenC" evidence="3">
    <location>
        <begin position="481"/>
        <end position="621"/>
    </location>
</feature>
<dbReference type="InterPro" id="IPR006626">
    <property type="entry name" value="PbH1"/>
</dbReference>
<dbReference type="Pfam" id="PF08811">
    <property type="entry name" value="DUF1800"/>
    <property type="match status" value="2"/>
</dbReference>
<dbReference type="GO" id="GO:0016798">
    <property type="term" value="F:hydrolase activity, acting on glycosyl bonds"/>
    <property type="evidence" value="ECO:0007669"/>
    <property type="project" value="InterPro"/>
</dbReference>
<dbReference type="InterPro" id="IPR011050">
    <property type="entry name" value="Pectin_lyase_fold/virulence"/>
</dbReference>
<dbReference type="InterPro" id="IPR014917">
    <property type="entry name" value="DUF1800"/>
</dbReference>
<gene>
    <name evidence="5" type="ORF">CTEN210_16393</name>
</gene>
<evidence type="ECO:0000313" key="5">
    <source>
        <dbReference type="EMBL" id="GFH59917.1"/>
    </source>
</evidence>